<evidence type="ECO:0008006" key="3">
    <source>
        <dbReference type="Google" id="ProtNLM"/>
    </source>
</evidence>
<dbReference type="OrthoDB" id="6433336at2759"/>
<name>A0A8X6WQS7_9ARAC</name>
<dbReference type="InterPro" id="IPR036691">
    <property type="entry name" value="Endo/exonu/phosph_ase_sf"/>
</dbReference>
<dbReference type="AlphaFoldDB" id="A0A8X6WQS7"/>
<organism evidence="1 2">
    <name type="scientific">Trichonephila inaurata madagascariensis</name>
    <dbReference type="NCBI Taxonomy" id="2747483"/>
    <lineage>
        <taxon>Eukaryota</taxon>
        <taxon>Metazoa</taxon>
        <taxon>Ecdysozoa</taxon>
        <taxon>Arthropoda</taxon>
        <taxon>Chelicerata</taxon>
        <taxon>Arachnida</taxon>
        <taxon>Araneae</taxon>
        <taxon>Araneomorphae</taxon>
        <taxon>Entelegynae</taxon>
        <taxon>Araneoidea</taxon>
        <taxon>Nephilidae</taxon>
        <taxon>Trichonephila</taxon>
        <taxon>Trichonephila inaurata</taxon>
    </lineage>
</organism>
<proteinExistence type="predicted"/>
<protein>
    <recommendedName>
        <fullName evidence="3">Endonuclease/exonuclease/phosphatase domain-containing protein</fullName>
    </recommendedName>
</protein>
<dbReference type="EMBL" id="BMAV01001451">
    <property type="protein sequence ID" value="GFY39594.1"/>
    <property type="molecule type" value="Genomic_DNA"/>
</dbReference>
<sequence>MGNSCGSQLYKFATDCRFLISSPSEPTTIPRNARWRPSTLDLAISCGINNIQGETHAELSSDHNPVQFIFETSTKPYAQNCTAFTNWSLYQELLTTSVPGNPIVANSEDVEEKISLLTSNIHCAINQSSKF</sequence>
<dbReference type="SUPFAM" id="SSF56219">
    <property type="entry name" value="DNase I-like"/>
    <property type="match status" value="1"/>
</dbReference>
<gene>
    <name evidence="1" type="ORF">TNIN_375361</name>
</gene>
<reference evidence="1" key="1">
    <citation type="submission" date="2020-08" db="EMBL/GenBank/DDBJ databases">
        <title>Multicomponent nature underlies the extraordinary mechanical properties of spider dragline silk.</title>
        <authorList>
            <person name="Kono N."/>
            <person name="Nakamura H."/>
            <person name="Mori M."/>
            <person name="Yoshida Y."/>
            <person name="Ohtoshi R."/>
            <person name="Malay A.D."/>
            <person name="Moran D.A.P."/>
            <person name="Tomita M."/>
            <person name="Numata K."/>
            <person name="Arakawa K."/>
        </authorList>
    </citation>
    <scope>NUCLEOTIDE SEQUENCE</scope>
</reference>
<dbReference type="Proteomes" id="UP000886998">
    <property type="component" value="Unassembled WGS sequence"/>
</dbReference>
<keyword evidence="2" id="KW-1185">Reference proteome</keyword>
<evidence type="ECO:0000313" key="1">
    <source>
        <dbReference type="EMBL" id="GFY39594.1"/>
    </source>
</evidence>
<accession>A0A8X6WQS7</accession>
<comment type="caution">
    <text evidence="1">The sequence shown here is derived from an EMBL/GenBank/DDBJ whole genome shotgun (WGS) entry which is preliminary data.</text>
</comment>
<evidence type="ECO:0000313" key="2">
    <source>
        <dbReference type="Proteomes" id="UP000886998"/>
    </source>
</evidence>